<accession>A0A180GF15</accession>
<evidence type="ECO:0000313" key="3">
    <source>
        <dbReference type="Proteomes" id="UP000005240"/>
    </source>
</evidence>
<dbReference type="AlphaFoldDB" id="A0A180GF15"/>
<gene>
    <name evidence="1" type="ORF">PTTG_04723</name>
</gene>
<organism evidence="1">
    <name type="scientific">Puccinia triticina (isolate 1-1 / race 1 (BBBD))</name>
    <name type="common">Brown leaf rust fungus</name>
    <dbReference type="NCBI Taxonomy" id="630390"/>
    <lineage>
        <taxon>Eukaryota</taxon>
        <taxon>Fungi</taxon>
        <taxon>Dikarya</taxon>
        <taxon>Basidiomycota</taxon>
        <taxon>Pucciniomycotina</taxon>
        <taxon>Pucciniomycetes</taxon>
        <taxon>Pucciniales</taxon>
        <taxon>Pucciniaceae</taxon>
        <taxon>Puccinia</taxon>
    </lineage>
</organism>
<dbReference type="Proteomes" id="UP000005240">
    <property type="component" value="Unassembled WGS sequence"/>
</dbReference>
<dbReference type="EnsemblFungi" id="PTTG_04723-t43_1">
    <property type="protein sequence ID" value="PTTG_04723-t43_1-p1"/>
    <property type="gene ID" value="PTTG_04723"/>
</dbReference>
<dbReference type="VEuPathDB" id="FungiDB:PTTG_04723"/>
<dbReference type="OrthoDB" id="2495782at2759"/>
<keyword evidence="3" id="KW-1185">Reference proteome</keyword>
<reference evidence="1" key="1">
    <citation type="submission" date="2009-11" db="EMBL/GenBank/DDBJ databases">
        <authorList>
            <consortium name="The Broad Institute Genome Sequencing Platform"/>
            <person name="Ward D."/>
            <person name="Feldgarden M."/>
            <person name="Earl A."/>
            <person name="Young S.K."/>
            <person name="Zeng Q."/>
            <person name="Koehrsen M."/>
            <person name="Alvarado L."/>
            <person name="Berlin A."/>
            <person name="Bochicchio J."/>
            <person name="Borenstein D."/>
            <person name="Chapman S.B."/>
            <person name="Chen Z."/>
            <person name="Engels R."/>
            <person name="Freedman E."/>
            <person name="Gellesch M."/>
            <person name="Goldberg J."/>
            <person name="Griggs A."/>
            <person name="Gujja S."/>
            <person name="Heilman E."/>
            <person name="Heiman D."/>
            <person name="Hepburn T."/>
            <person name="Howarth C."/>
            <person name="Jen D."/>
            <person name="Larson L."/>
            <person name="Lewis B."/>
            <person name="Mehta T."/>
            <person name="Park D."/>
            <person name="Pearson M."/>
            <person name="Roberts A."/>
            <person name="Saif S."/>
            <person name="Shea T."/>
            <person name="Shenoy N."/>
            <person name="Sisk P."/>
            <person name="Stolte C."/>
            <person name="Sykes S."/>
            <person name="Thomson T."/>
            <person name="Walk T."/>
            <person name="White J."/>
            <person name="Yandava C."/>
            <person name="Izard J."/>
            <person name="Baranova O.V."/>
            <person name="Blanton J.M."/>
            <person name="Tanner A.C."/>
            <person name="Dewhirst F.E."/>
            <person name="Haas B."/>
            <person name="Nusbaum C."/>
            <person name="Birren B."/>
        </authorList>
    </citation>
    <scope>NUCLEOTIDE SEQUENCE [LARGE SCALE GENOMIC DNA]</scope>
    <source>
        <strain evidence="1">1-1 BBBD Race 1</strain>
    </source>
</reference>
<name>A0A180GF15_PUCT1</name>
<dbReference type="EMBL" id="ADAS02000085">
    <property type="protein sequence ID" value="OAV91211.1"/>
    <property type="molecule type" value="Genomic_DNA"/>
</dbReference>
<proteinExistence type="predicted"/>
<evidence type="ECO:0000313" key="1">
    <source>
        <dbReference type="EMBL" id="OAV91211.1"/>
    </source>
</evidence>
<reference evidence="1" key="2">
    <citation type="submission" date="2016-05" db="EMBL/GenBank/DDBJ databases">
        <title>Comparative analysis highlights variable genome content of wheat rusts and divergence of the mating loci.</title>
        <authorList>
            <person name="Cuomo C.A."/>
            <person name="Bakkeren G."/>
            <person name="Szabo L."/>
            <person name="Khalil H."/>
            <person name="Joly D."/>
            <person name="Goldberg J."/>
            <person name="Young S."/>
            <person name="Zeng Q."/>
            <person name="Fellers J."/>
        </authorList>
    </citation>
    <scope>NUCLEOTIDE SEQUENCE [LARGE SCALE GENOMIC DNA]</scope>
    <source>
        <strain evidence="1">1-1 BBBD Race 1</strain>
    </source>
</reference>
<protein>
    <submittedName>
        <fullName evidence="1 2">Uncharacterized protein</fullName>
    </submittedName>
</protein>
<evidence type="ECO:0000313" key="2">
    <source>
        <dbReference type="EnsemblFungi" id="PTTG_04723-t43_1-p1"/>
    </source>
</evidence>
<reference evidence="2 3" key="3">
    <citation type="journal article" date="2017" name="G3 (Bethesda)">
        <title>Comparative analysis highlights variable genome content of wheat rusts and divergence of the mating loci.</title>
        <authorList>
            <person name="Cuomo C.A."/>
            <person name="Bakkeren G."/>
            <person name="Khalil H.B."/>
            <person name="Panwar V."/>
            <person name="Joly D."/>
            <person name="Linning R."/>
            <person name="Sakthikumar S."/>
            <person name="Song X."/>
            <person name="Adiconis X."/>
            <person name="Fan L."/>
            <person name="Goldberg J.M."/>
            <person name="Levin J.Z."/>
            <person name="Young S."/>
            <person name="Zeng Q."/>
            <person name="Anikster Y."/>
            <person name="Bruce M."/>
            <person name="Wang M."/>
            <person name="Yin C."/>
            <person name="McCallum B."/>
            <person name="Szabo L.J."/>
            <person name="Hulbert S."/>
            <person name="Chen X."/>
            <person name="Fellers J.P."/>
        </authorList>
    </citation>
    <scope>NUCLEOTIDE SEQUENCE</scope>
    <source>
        <strain evidence="2">isolate 1-1 / race 1 (BBBD)</strain>
        <strain evidence="3">Isolate 1-1 / race 1 (BBBD)</strain>
    </source>
</reference>
<reference evidence="2" key="4">
    <citation type="submission" date="2025-05" db="UniProtKB">
        <authorList>
            <consortium name="EnsemblFungi"/>
        </authorList>
    </citation>
    <scope>IDENTIFICATION</scope>
    <source>
        <strain evidence="2">isolate 1-1 / race 1 (BBBD)</strain>
    </source>
</reference>
<sequence length="124" mass="13963">MVSSRVACTSCVSAGLSNSCELDVDLNSCKKCLETQGQCSFLLDSISRTMAMLQSISDQQDSLLHEIELLSARLANVAMETEYLEWYERILSAQAADRTRPFFPPLITRNDLPGRRHKFVVYIL</sequence>